<dbReference type="InterPro" id="IPR002153">
    <property type="entry name" value="TRPC_channel"/>
</dbReference>
<dbReference type="GO" id="GO:0070679">
    <property type="term" value="F:inositol 1,4,5 trisphosphate binding"/>
    <property type="evidence" value="ECO:0007669"/>
    <property type="project" value="TreeGrafter"/>
</dbReference>
<keyword evidence="1" id="KW-0813">Transport</keyword>
<feature type="compositionally biased region" description="Polar residues" evidence="4">
    <location>
        <begin position="114"/>
        <end position="123"/>
    </location>
</feature>
<keyword evidence="3" id="KW-0407">Ion channel</keyword>
<evidence type="ECO:0000313" key="6">
    <source>
        <dbReference type="Proteomes" id="UP000095280"/>
    </source>
</evidence>
<feature type="region of interest" description="Disordered" evidence="4">
    <location>
        <begin position="89"/>
        <end position="137"/>
    </location>
</feature>
<keyword evidence="5" id="KW-0472">Membrane</keyword>
<dbReference type="GO" id="GO:0034703">
    <property type="term" value="C:cation channel complex"/>
    <property type="evidence" value="ECO:0007669"/>
    <property type="project" value="TreeGrafter"/>
</dbReference>
<sequence length="191" mass="21573">SPTWTMTLVKVIFGCYLIITLIVLINLLIAMMSDTYERIRAESDTEWKFGRAKLISNMNKTSSTPTPLILVTQLIFVLRNFRRKHRVQSQSGLEEDDVDASRGDVTHSRGAVNRNAQSSGQENATEHRGGPAKIEDVVDWESHPWRRLRAAAAASEALELTPEPKARQRRRGSVLADGDRESRRGSRIFED</sequence>
<dbReference type="GO" id="GO:0005886">
    <property type="term" value="C:plasma membrane"/>
    <property type="evidence" value="ECO:0007669"/>
    <property type="project" value="TreeGrafter"/>
</dbReference>
<dbReference type="GO" id="GO:0015279">
    <property type="term" value="F:store-operated calcium channel activity"/>
    <property type="evidence" value="ECO:0007669"/>
    <property type="project" value="TreeGrafter"/>
</dbReference>
<dbReference type="PRINTS" id="PR01097">
    <property type="entry name" value="TRNSRECEPTRP"/>
</dbReference>
<dbReference type="AlphaFoldDB" id="A0A1I8HL81"/>
<name>A0A1I8HL81_9PLAT</name>
<feature type="transmembrane region" description="Helical" evidence="5">
    <location>
        <begin position="6"/>
        <end position="30"/>
    </location>
</feature>
<evidence type="ECO:0000313" key="7">
    <source>
        <dbReference type="WBParaSite" id="maker-uti_cns_0006777-snap-gene-0.3-mRNA-1"/>
    </source>
</evidence>
<feature type="region of interest" description="Disordered" evidence="4">
    <location>
        <begin position="155"/>
        <end position="191"/>
    </location>
</feature>
<feature type="compositionally biased region" description="Basic and acidic residues" evidence="4">
    <location>
        <begin position="177"/>
        <end position="191"/>
    </location>
</feature>
<keyword evidence="2" id="KW-0406">Ion transport</keyword>
<evidence type="ECO:0000256" key="5">
    <source>
        <dbReference type="SAM" id="Phobius"/>
    </source>
</evidence>
<dbReference type="GO" id="GO:0051480">
    <property type="term" value="P:regulation of cytosolic calcium ion concentration"/>
    <property type="evidence" value="ECO:0007669"/>
    <property type="project" value="TreeGrafter"/>
</dbReference>
<keyword evidence="5" id="KW-0812">Transmembrane</keyword>
<dbReference type="WBParaSite" id="maker-uti_cns_0006777-snap-gene-0.3-mRNA-1">
    <property type="protein sequence ID" value="maker-uti_cns_0006777-snap-gene-0.3-mRNA-1"/>
    <property type="gene ID" value="maker-uti_cns_0006777-snap-gene-0.3"/>
</dbReference>
<dbReference type="PANTHER" id="PTHR10117">
    <property type="entry name" value="TRANSIENT RECEPTOR POTENTIAL CHANNEL"/>
    <property type="match status" value="1"/>
</dbReference>
<keyword evidence="5" id="KW-1133">Transmembrane helix</keyword>
<accession>A0A1I8HL81</accession>
<dbReference type="PANTHER" id="PTHR10117:SF54">
    <property type="entry name" value="TRANSIENT RECEPTOR POTENTIAL-GAMMA PROTEIN"/>
    <property type="match status" value="1"/>
</dbReference>
<organism evidence="6 7">
    <name type="scientific">Macrostomum lignano</name>
    <dbReference type="NCBI Taxonomy" id="282301"/>
    <lineage>
        <taxon>Eukaryota</taxon>
        <taxon>Metazoa</taxon>
        <taxon>Spiralia</taxon>
        <taxon>Lophotrochozoa</taxon>
        <taxon>Platyhelminthes</taxon>
        <taxon>Rhabditophora</taxon>
        <taxon>Macrostomorpha</taxon>
        <taxon>Macrostomida</taxon>
        <taxon>Macrostomidae</taxon>
        <taxon>Macrostomum</taxon>
    </lineage>
</organism>
<dbReference type="Proteomes" id="UP000095280">
    <property type="component" value="Unplaced"/>
</dbReference>
<evidence type="ECO:0000256" key="4">
    <source>
        <dbReference type="SAM" id="MobiDB-lite"/>
    </source>
</evidence>
<keyword evidence="6" id="KW-1185">Reference proteome</keyword>
<protein>
    <submittedName>
        <fullName evidence="7">Ion_trans domain-containing protein</fullName>
    </submittedName>
</protein>
<proteinExistence type="predicted"/>
<evidence type="ECO:0000256" key="1">
    <source>
        <dbReference type="ARBA" id="ARBA00022448"/>
    </source>
</evidence>
<evidence type="ECO:0000256" key="3">
    <source>
        <dbReference type="ARBA" id="ARBA00023303"/>
    </source>
</evidence>
<feature type="compositionally biased region" description="Basic and acidic residues" evidence="4">
    <location>
        <begin position="124"/>
        <end position="137"/>
    </location>
</feature>
<reference evidence="7" key="1">
    <citation type="submission" date="2016-11" db="UniProtKB">
        <authorList>
            <consortium name="WormBaseParasite"/>
        </authorList>
    </citation>
    <scope>IDENTIFICATION</scope>
</reference>
<evidence type="ECO:0000256" key="2">
    <source>
        <dbReference type="ARBA" id="ARBA00023065"/>
    </source>
</evidence>